<evidence type="ECO:0000256" key="3">
    <source>
        <dbReference type="ARBA" id="ARBA00023015"/>
    </source>
</evidence>
<feature type="coiled-coil region" evidence="7">
    <location>
        <begin position="235"/>
        <end position="262"/>
    </location>
</feature>
<keyword evidence="5" id="KW-0804">Transcription</keyword>
<evidence type="ECO:0000256" key="6">
    <source>
        <dbReference type="ARBA" id="ARBA00023242"/>
    </source>
</evidence>
<dbReference type="CDD" id="cd12148">
    <property type="entry name" value="fungal_TF_MHR"/>
    <property type="match status" value="1"/>
</dbReference>
<dbReference type="GO" id="GO:0003677">
    <property type="term" value="F:DNA binding"/>
    <property type="evidence" value="ECO:0007669"/>
    <property type="project" value="UniProtKB-KW"/>
</dbReference>
<gene>
    <name evidence="9" type="ORF">CA14_010029</name>
</gene>
<keyword evidence="2" id="KW-0862">Zinc</keyword>
<keyword evidence="3" id="KW-0805">Transcription regulation</keyword>
<keyword evidence="6" id="KW-0539">Nucleus</keyword>
<dbReference type="InterPro" id="IPR007219">
    <property type="entry name" value="XnlR_reg_dom"/>
</dbReference>
<evidence type="ECO:0000313" key="9">
    <source>
        <dbReference type="EMBL" id="RMZ39454.1"/>
    </source>
</evidence>
<organism evidence="9 10">
    <name type="scientific">Aspergillus flavus</name>
    <dbReference type="NCBI Taxonomy" id="5059"/>
    <lineage>
        <taxon>Eukaryota</taxon>
        <taxon>Fungi</taxon>
        <taxon>Dikarya</taxon>
        <taxon>Ascomycota</taxon>
        <taxon>Pezizomycotina</taxon>
        <taxon>Eurotiomycetes</taxon>
        <taxon>Eurotiomycetidae</taxon>
        <taxon>Eurotiales</taxon>
        <taxon>Aspergillaceae</taxon>
        <taxon>Aspergillus</taxon>
        <taxon>Aspergillus subgen. Circumdati</taxon>
    </lineage>
</organism>
<protein>
    <recommendedName>
        <fullName evidence="8">Xylanolytic transcriptional activator regulatory domain-containing protein</fullName>
    </recommendedName>
</protein>
<dbReference type="EMBL" id="QQZZ01000130">
    <property type="protein sequence ID" value="RMZ39454.1"/>
    <property type="molecule type" value="Genomic_DNA"/>
</dbReference>
<evidence type="ECO:0000256" key="1">
    <source>
        <dbReference type="ARBA" id="ARBA00022723"/>
    </source>
</evidence>
<keyword evidence="4" id="KW-0238">DNA-binding</keyword>
<evidence type="ECO:0000256" key="4">
    <source>
        <dbReference type="ARBA" id="ARBA00023125"/>
    </source>
</evidence>
<comment type="caution">
    <text evidence="9">The sequence shown here is derived from an EMBL/GenBank/DDBJ whole genome shotgun (WGS) entry which is preliminary data.</text>
</comment>
<evidence type="ECO:0000259" key="8">
    <source>
        <dbReference type="SMART" id="SM00906"/>
    </source>
</evidence>
<dbReference type="SMART" id="SM00906">
    <property type="entry name" value="Fungal_trans"/>
    <property type="match status" value="1"/>
</dbReference>
<evidence type="ECO:0000256" key="5">
    <source>
        <dbReference type="ARBA" id="ARBA00023163"/>
    </source>
</evidence>
<feature type="domain" description="Xylanolytic transcriptional activator regulatory" evidence="8">
    <location>
        <begin position="494"/>
        <end position="571"/>
    </location>
</feature>
<evidence type="ECO:0000256" key="7">
    <source>
        <dbReference type="SAM" id="Coils"/>
    </source>
</evidence>
<name>A0AB74BZ08_ASPFL</name>
<dbReference type="GO" id="GO:0006351">
    <property type="term" value="P:DNA-templated transcription"/>
    <property type="evidence" value="ECO:0007669"/>
    <property type="project" value="InterPro"/>
</dbReference>
<accession>A0AB74BZ08</accession>
<proteinExistence type="predicted"/>
<dbReference type="Pfam" id="PF04082">
    <property type="entry name" value="Fungal_trans"/>
    <property type="match status" value="1"/>
</dbReference>
<sequence length="911" mass="102079">MLWHEVGQYIVLKQVVQQDFILIERNRGSVGGAVRLSYLPDIETLIIKVPSREHEKAHINLSSCLTRKVTMIVTFIAAPAEFGPFLFRVEGRREPFIRHRPVAMMGVGDLEFQGLGVMKYIGPAASTKESDSAWINDLLRPGGGRRVVDRQLEWSDEPFKVTRNGRKIEDEKMQATESRHNQNQLGLVPPTVRGVALQLEVEKVIGRASNPPLEQDIVFISAELLEWARPSKARIARLEEENRRLRDAISSLKEQVDSQHADTIRSVTSAFESHHHDLNYPPTVRTNANSDHGVVCSHTDIYGFRNKQWTTTFDTVGQSHGPTSAVADEITSNRAMRKRGEPEPQEEHDAIRNQLVADAARLRQLEKFNSSTNIYDFDGVNPELAMHLLSLYWDRQLDVGAVVYRPVFMKDMACSGPHFSKLLLNAIYFTASKYSPRLEVRDDRSDPLSVGRMFRRRITQLLSDHVTRSEITTIQALLLIASSLFSWCDEKSLAWLYSGMAINMITDLGIQMDNRIYRKGHGLSPEQAEVRRRVFWGAYVLDKCQSLYQGRPIRLREADSAIPLSFLDEYEEYDLFEPASYGTSIESSPALSQLVSILKRYCSLSSIMSRILDTLYTERSTSRDPVVLFECSTSLNHKLQSWYEELTSGLTAAMTGSSTATASPHILALTALYHTLKILLHRPFVSDGHLRSASPSVAGIAFEACATAANAIHDTLGIYGKSYSMQLAPYSISYATYVSATIHARIAAHSPAGSHAHDCLQNCLSILTEHQRLYLGPKRALGVILNLIKVMNIDIGDSTVTASSPDEAIAQVTSQEDGVRDPGHLASHHVGLFHTQNLPSDLGHDLQYDLPTYDIDAIIQSFDVSQPVNLRRFESEPAQNDHYRHTPTTDYLDFSLPLDPLFGLDNIDVAV</sequence>
<dbReference type="PANTHER" id="PTHR31313:SF86">
    <property type="entry name" value="ZN(2)-C6 FUNGAL-TYPE DOMAIN-CONTAINING PROTEIN"/>
    <property type="match status" value="1"/>
</dbReference>
<keyword evidence="1" id="KW-0479">Metal-binding</keyword>
<dbReference type="PANTHER" id="PTHR31313">
    <property type="entry name" value="TY1 ENHANCER ACTIVATOR"/>
    <property type="match status" value="1"/>
</dbReference>
<evidence type="ECO:0000313" key="10">
    <source>
        <dbReference type="Proteomes" id="UP000275480"/>
    </source>
</evidence>
<evidence type="ECO:0000256" key="2">
    <source>
        <dbReference type="ARBA" id="ARBA00022833"/>
    </source>
</evidence>
<reference evidence="9 10" key="1">
    <citation type="submission" date="2018-07" db="EMBL/GenBank/DDBJ databases">
        <title>Identification of spontaneous genetic mutation associated with occurrence of a yellow conidial color mutant of Aspergillus flavus.</title>
        <authorList>
            <person name="Chang P.-K."/>
            <person name="Mack B.M."/>
            <person name="Scharfenstein L."/>
            <person name="Gilbert M.K."/>
        </authorList>
    </citation>
    <scope>NUCLEOTIDE SEQUENCE [LARGE SCALE GENOMIC DNA]</scope>
    <source>
        <strain evidence="9 10">CA14</strain>
    </source>
</reference>
<dbReference type="GO" id="GO:0008270">
    <property type="term" value="F:zinc ion binding"/>
    <property type="evidence" value="ECO:0007669"/>
    <property type="project" value="InterPro"/>
</dbReference>
<dbReference type="InterPro" id="IPR051615">
    <property type="entry name" value="Transcr_Regulatory_Elem"/>
</dbReference>
<dbReference type="AlphaFoldDB" id="A0AB74BZ08"/>
<dbReference type="Proteomes" id="UP000275480">
    <property type="component" value="Unassembled WGS sequence"/>
</dbReference>
<keyword evidence="7" id="KW-0175">Coiled coil</keyword>